<dbReference type="Gene3D" id="3.40.1280.10">
    <property type="match status" value="1"/>
</dbReference>
<dbReference type="AlphaFoldDB" id="A0A412G522"/>
<dbReference type="EMBL" id="QRUP01000003">
    <property type="protein sequence ID" value="RGR75816.1"/>
    <property type="molecule type" value="Genomic_DNA"/>
</dbReference>
<dbReference type="InterPro" id="IPR003742">
    <property type="entry name" value="RlmH-like"/>
</dbReference>
<dbReference type="GO" id="GO:0005737">
    <property type="term" value="C:cytoplasm"/>
    <property type="evidence" value="ECO:0007669"/>
    <property type="project" value="UniProtKB-SubCell"/>
</dbReference>
<keyword evidence="4 6" id="KW-0949">S-adenosyl-L-methionine</keyword>
<feature type="binding site" evidence="6">
    <location>
        <position position="107"/>
    </location>
    <ligand>
        <name>S-adenosyl-L-methionine</name>
        <dbReference type="ChEBI" id="CHEBI:59789"/>
    </ligand>
</feature>
<dbReference type="GO" id="GO:0070038">
    <property type="term" value="F:rRNA (pseudouridine-N3-)-methyltransferase activity"/>
    <property type="evidence" value="ECO:0007669"/>
    <property type="project" value="UniProtKB-UniRule"/>
</dbReference>
<dbReference type="NCBIfam" id="TIGR00246">
    <property type="entry name" value="tRNA_RlmH_YbeA"/>
    <property type="match status" value="1"/>
</dbReference>
<feature type="binding site" evidence="6">
    <location>
        <position position="75"/>
    </location>
    <ligand>
        <name>S-adenosyl-L-methionine</name>
        <dbReference type="ChEBI" id="CHEBI:59789"/>
    </ligand>
</feature>
<evidence type="ECO:0000256" key="3">
    <source>
        <dbReference type="ARBA" id="ARBA00022679"/>
    </source>
</evidence>
<dbReference type="CDD" id="cd18081">
    <property type="entry name" value="RlmH-like"/>
    <property type="match status" value="1"/>
</dbReference>
<dbReference type="Pfam" id="PF02590">
    <property type="entry name" value="SPOUT_MTase"/>
    <property type="match status" value="1"/>
</dbReference>
<name>A0A412G522_9FIRM</name>
<accession>A0A412G522</accession>
<evidence type="ECO:0000256" key="2">
    <source>
        <dbReference type="ARBA" id="ARBA00022603"/>
    </source>
</evidence>
<proteinExistence type="inferred from homology"/>
<dbReference type="SUPFAM" id="SSF75217">
    <property type="entry name" value="alpha/beta knot"/>
    <property type="match status" value="1"/>
</dbReference>
<dbReference type="RefSeq" id="WP_117893740.1">
    <property type="nucleotide sequence ID" value="NZ_CABJCV010000003.1"/>
</dbReference>
<keyword evidence="6" id="KW-0963">Cytoplasm</keyword>
<keyword evidence="1 6" id="KW-0698">rRNA processing</keyword>
<keyword evidence="2 6" id="KW-0489">Methyltransferase</keyword>
<evidence type="ECO:0000313" key="7">
    <source>
        <dbReference type="EMBL" id="RGR75816.1"/>
    </source>
</evidence>
<comment type="similarity">
    <text evidence="5 6">Belongs to the RNA methyltransferase RlmH family.</text>
</comment>
<dbReference type="HAMAP" id="MF_00658">
    <property type="entry name" value="23SrRNA_methyltr_H"/>
    <property type="match status" value="1"/>
</dbReference>
<keyword evidence="8" id="KW-1185">Reference proteome</keyword>
<evidence type="ECO:0000256" key="6">
    <source>
        <dbReference type="HAMAP-Rule" id="MF_00658"/>
    </source>
</evidence>
<dbReference type="NCBIfam" id="NF000986">
    <property type="entry name" value="PRK00103.1-4"/>
    <property type="match status" value="1"/>
</dbReference>
<comment type="subcellular location">
    <subcellularLocation>
        <location evidence="6">Cytoplasm</location>
    </subcellularLocation>
</comment>
<comment type="function">
    <text evidence="6">Specifically methylates the pseudouridine at position 1915 (m3Psi1915) in 23S rRNA.</text>
</comment>
<dbReference type="InterPro" id="IPR029028">
    <property type="entry name" value="Alpha/beta_knot_MTases"/>
</dbReference>
<comment type="caution">
    <text evidence="7">The sequence shown here is derived from an EMBL/GenBank/DDBJ whole genome shotgun (WGS) entry which is preliminary data.</text>
</comment>
<evidence type="ECO:0000256" key="5">
    <source>
        <dbReference type="ARBA" id="ARBA00038303"/>
    </source>
</evidence>
<comment type="catalytic activity">
    <reaction evidence="6">
        <text>pseudouridine(1915) in 23S rRNA + S-adenosyl-L-methionine = N(3)-methylpseudouridine(1915) in 23S rRNA + S-adenosyl-L-homocysteine + H(+)</text>
        <dbReference type="Rhea" id="RHEA:42752"/>
        <dbReference type="Rhea" id="RHEA-COMP:10221"/>
        <dbReference type="Rhea" id="RHEA-COMP:10222"/>
        <dbReference type="ChEBI" id="CHEBI:15378"/>
        <dbReference type="ChEBI" id="CHEBI:57856"/>
        <dbReference type="ChEBI" id="CHEBI:59789"/>
        <dbReference type="ChEBI" id="CHEBI:65314"/>
        <dbReference type="ChEBI" id="CHEBI:74486"/>
        <dbReference type="EC" id="2.1.1.177"/>
    </reaction>
</comment>
<dbReference type="InterPro" id="IPR029026">
    <property type="entry name" value="tRNA_m1G_MTases_N"/>
</dbReference>
<dbReference type="PANTHER" id="PTHR33603">
    <property type="entry name" value="METHYLTRANSFERASE"/>
    <property type="match status" value="1"/>
</dbReference>
<evidence type="ECO:0000313" key="8">
    <source>
        <dbReference type="Proteomes" id="UP000284178"/>
    </source>
</evidence>
<sequence length="158" mass="18199">MIRVIAVGRIKEKPMQQCIQEYLKRLQPYCKTEIVEVDDIAVPQSNSPAQNEQVKQKEGERILAKLKKDETVVLLDLKGKSYSSEQLADQLQQIFSYQGSQIAFVIGGSLGVSPEVIARADLRWKMSDLTFPHQLCRLLVLEQIYRSFRILNHEPYHK</sequence>
<evidence type="ECO:0000256" key="1">
    <source>
        <dbReference type="ARBA" id="ARBA00022552"/>
    </source>
</evidence>
<protein>
    <recommendedName>
        <fullName evidence="6">Ribosomal RNA large subunit methyltransferase H</fullName>
        <ecNumber evidence="6">2.1.1.177</ecNumber>
    </recommendedName>
    <alternativeName>
        <fullName evidence="6">23S rRNA (pseudouridine1915-N3)-methyltransferase</fullName>
    </alternativeName>
    <alternativeName>
        <fullName evidence="6">23S rRNA m3Psi1915 methyltransferase</fullName>
    </alternativeName>
    <alternativeName>
        <fullName evidence="6">rRNA (pseudouridine-N3-)-methyltransferase RlmH</fullName>
    </alternativeName>
</protein>
<dbReference type="PANTHER" id="PTHR33603:SF1">
    <property type="entry name" value="RIBOSOMAL RNA LARGE SUBUNIT METHYLTRANSFERASE H"/>
    <property type="match status" value="1"/>
</dbReference>
<reference evidence="7 8" key="1">
    <citation type="submission" date="2018-08" db="EMBL/GenBank/DDBJ databases">
        <title>A genome reference for cultivated species of the human gut microbiota.</title>
        <authorList>
            <person name="Zou Y."/>
            <person name="Xue W."/>
            <person name="Luo G."/>
        </authorList>
    </citation>
    <scope>NUCLEOTIDE SEQUENCE [LARGE SCALE GENOMIC DNA]</scope>
    <source>
        <strain evidence="7 8">AF24-29</strain>
    </source>
</reference>
<dbReference type="NCBIfam" id="NF000985">
    <property type="entry name" value="PRK00103.1-3"/>
    <property type="match status" value="1"/>
</dbReference>
<comment type="subunit">
    <text evidence="6">Homodimer.</text>
</comment>
<gene>
    <name evidence="6" type="primary">rlmH</name>
    <name evidence="7" type="ORF">DWY25_03525</name>
</gene>
<dbReference type="EC" id="2.1.1.177" evidence="6"/>
<organism evidence="7 8">
    <name type="scientific">Holdemania filiformis</name>
    <dbReference type="NCBI Taxonomy" id="61171"/>
    <lineage>
        <taxon>Bacteria</taxon>
        <taxon>Bacillati</taxon>
        <taxon>Bacillota</taxon>
        <taxon>Erysipelotrichia</taxon>
        <taxon>Erysipelotrichales</taxon>
        <taxon>Erysipelotrichaceae</taxon>
        <taxon>Holdemania</taxon>
    </lineage>
</organism>
<dbReference type="Proteomes" id="UP000284178">
    <property type="component" value="Unassembled WGS sequence"/>
</dbReference>
<keyword evidence="3 6" id="KW-0808">Transferase</keyword>
<dbReference type="GeneID" id="83014477"/>
<evidence type="ECO:0000256" key="4">
    <source>
        <dbReference type="ARBA" id="ARBA00022691"/>
    </source>
</evidence>
<feature type="binding site" evidence="6">
    <location>
        <begin position="126"/>
        <end position="131"/>
    </location>
    <ligand>
        <name>S-adenosyl-L-methionine</name>
        <dbReference type="ChEBI" id="CHEBI:59789"/>
    </ligand>
</feature>
<dbReference type="PIRSF" id="PIRSF004505">
    <property type="entry name" value="MT_bac"/>
    <property type="match status" value="1"/>
</dbReference>